<evidence type="ECO:0000256" key="1">
    <source>
        <dbReference type="ARBA" id="ARBA00004613"/>
    </source>
</evidence>
<sequence length="385" mass="43417">MVWFVLLLAFFPSVLAKGSCEDKLRECEARNPSRAVCGSDGKTYPTRCHLLKARCAGDPALAVVQVGSCSDEQPCFAEQEARKGEVGLDFVPKCLPSGQYAPIQCHEGTGYCWCVTPQGKPLSNTSVKNSTPVCVTHKQRRDPMRREHKHRKGLPGLLNERVSPVEEVPPEKKDEPEVSDCLTDRKNVLGELTEIHFELFIPECTADGRYEKTQCYKSTGYCWCVNEDSGKPIPGTSRKYINPKCDTLQLPMRPMKGCPEQKKIMFLNELREFFIKKYPSSSDPTGEQFAIWTFQVIDTSKNKFLDKKEMGPLRTLLLSFSPNVKRCGKKFARYCDVNHDKKISLTEWVNCLDTESSAVGMTVTQSPKRKGPNPLETILKPDDYD</sequence>
<comment type="subcellular location">
    <subcellularLocation>
        <location evidence="1">Secreted</location>
    </subcellularLocation>
</comment>
<dbReference type="PROSITE" id="PS51162">
    <property type="entry name" value="THYROGLOBULIN_1_2"/>
    <property type="match status" value="2"/>
</dbReference>
<feature type="disulfide bond" evidence="8">
    <location>
        <begin position="215"/>
        <end position="222"/>
    </location>
</feature>
<keyword evidence="14" id="KW-1185">Reference proteome</keyword>
<dbReference type="EMBL" id="OV725077">
    <property type="protein sequence ID" value="CAH1392476.1"/>
    <property type="molecule type" value="Genomic_DNA"/>
</dbReference>
<dbReference type="PANTHER" id="PTHR12352:SF30">
    <property type="entry name" value="FI05255P"/>
    <property type="match status" value="1"/>
</dbReference>
<dbReference type="FunFam" id="4.10.800.10:FF:000004">
    <property type="entry name" value="SPARC-related modular calcium-binding protein 1"/>
    <property type="match status" value="1"/>
</dbReference>
<dbReference type="Gene3D" id="1.10.238.10">
    <property type="entry name" value="EF-hand"/>
    <property type="match status" value="1"/>
</dbReference>
<evidence type="ECO:0000256" key="4">
    <source>
        <dbReference type="ARBA" id="ARBA00022737"/>
    </source>
</evidence>
<proteinExistence type="predicted"/>
<dbReference type="Gene3D" id="4.10.800.10">
    <property type="entry name" value="Thyroglobulin type-1"/>
    <property type="match status" value="2"/>
</dbReference>
<organism evidence="13 14">
    <name type="scientific">Nezara viridula</name>
    <name type="common">Southern green stink bug</name>
    <name type="synonym">Cimex viridulus</name>
    <dbReference type="NCBI Taxonomy" id="85310"/>
    <lineage>
        <taxon>Eukaryota</taxon>
        <taxon>Metazoa</taxon>
        <taxon>Ecdysozoa</taxon>
        <taxon>Arthropoda</taxon>
        <taxon>Hexapoda</taxon>
        <taxon>Insecta</taxon>
        <taxon>Pterygota</taxon>
        <taxon>Neoptera</taxon>
        <taxon>Paraneoptera</taxon>
        <taxon>Hemiptera</taxon>
        <taxon>Heteroptera</taxon>
        <taxon>Panheteroptera</taxon>
        <taxon>Pentatomomorpha</taxon>
        <taxon>Pentatomoidea</taxon>
        <taxon>Pentatomidae</taxon>
        <taxon>Pentatominae</taxon>
        <taxon>Nezara</taxon>
    </lineage>
</organism>
<dbReference type="OrthoDB" id="5986054at2759"/>
<dbReference type="PROSITE" id="PS00018">
    <property type="entry name" value="EF_HAND_1"/>
    <property type="match status" value="2"/>
</dbReference>
<dbReference type="AlphaFoldDB" id="A0A9P0H2A4"/>
<dbReference type="GO" id="GO:0005509">
    <property type="term" value="F:calcium ion binding"/>
    <property type="evidence" value="ECO:0007669"/>
    <property type="project" value="InterPro"/>
</dbReference>
<dbReference type="Pfam" id="PF00086">
    <property type="entry name" value="Thyroglobulin_1"/>
    <property type="match status" value="2"/>
</dbReference>
<evidence type="ECO:0000256" key="6">
    <source>
        <dbReference type="ARBA" id="ARBA00023157"/>
    </source>
</evidence>
<dbReference type="CDD" id="cd00104">
    <property type="entry name" value="KAZAL_FS"/>
    <property type="match status" value="1"/>
</dbReference>
<dbReference type="InterPro" id="IPR011992">
    <property type="entry name" value="EF-hand-dom_pair"/>
</dbReference>
<dbReference type="InterPro" id="IPR000716">
    <property type="entry name" value="Thyroglobulin_1"/>
</dbReference>
<dbReference type="InterPro" id="IPR051950">
    <property type="entry name" value="Dev_reg/Prot_inhib"/>
</dbReference>
<feature type="domain" description="Thyroglobulin type-1" evidence="11">
    <location>
        <begin position="178"/>
        <end position="245"/>
    </location>
</feature>
<feature type="disulfide bond" evidence="8">
    <location>
        <begin position="75"/>
        <end position="94"/>
    </location>
</feature>
<feature type="disulfide bond" evidence="8">
    <location>
        <begin position="105"/>
        <end position="112"/>
    </location>
</feature>
<evidence type="ECO:0000256" key="7">
    <source>
        <dbReference type="ARBA" id="ARBA00023180"/>
    </source>
</evidence>
<dbReference type="GO" id="GO:0005615">
    <property type="term" value="C:extracellular space"/>
    <property type="evidence" value="ECO:0007669"/>
    <property type="project" value="TreeGrafter"/>
</dbReference>
<dbReference type="GO" id="GO:0008201">
    <property type="term" value="F:heparin binding"/>
    <property type="evidence" value="ECO:0007669"/>
    <property type="project" value="TreeGrafter"/>
</dbReference>
<keyword evidence="2" id="KW-0964">Secreted</keyword>
<keyword evidence="3 10" id="KW-0732">Signal</keyword>
<keyword evidence="5" id="KW-0106">Calcium</keyword>
<feature type="chain" id="PRO_5040137503" description="SPARC-related modular calcium-binding protein 1" evidence="10">
    <location>
        <begin position="17"/>
        <end position="385"/>
    </location>
</feature>
<dbReference type="InterPro" id="IPR019577">
    <property type="entry name" value="SPARC/Testican_Ca-bd-dom"/>
</dbReference>
<dbReference type="InterPro" id="IPR036058">
    <property type="entry name" value="Kazal_dom_sf"/>
</dbReference>
<evidence type="ECO:0000313" key="14">
    <source>
        <dbReference type="Proteomes" id="UP001152798"/>
    </source>
</evidence>
<evidence type="ECO:0008006" key="15">
    <source>
        <dbReference type="Google" id="ProtNLM"/>
    </source>
</evidence>
<feature type="domain" description="Kazal-like" evidence="12">
    <location>
        <begin position="14"/>
        <end position="71"/>
    </location>
</feature>
<dbReference type="GO" id="GO:0050840">
    <property type="term" value="F:extracellular matrix binding"/>
    <property type="evidence" value="ECO:0007669"/>
    <property type="project" value="TreeGrafter"/>
</dbReference>
<keyword evidence="4" id="KW-0677">Repeat</keyword>
<evidence type="ECO:0000256" key="10">
    <source>
        <dbReference type="SAM" id="SignalP"/>
    </source>
</evidence>
<reference evidence="13" key="1">
    <citation type="submission" date="2022-01" db="EMBL/GenBank/DDBJ databases">
        <authorList>
            <person name="King R."/>
        </authorList>
    </citation>
    <scope>NUCLEOTIDE SEQUENCE</scope>
</reference>
<evidence type="ECO:0000256" key="3">
    <source>
        <dbReference type="ARBA" id="ARBA00022729"/>
    </source>
</evidence>
<dbReference type="GO" id="GO:0005604">
    <property type="term" value="C:basement membrane"/>
    <property type="evidence" value="ECO:0007669"/>
    <property type="project" value="TreeGrafter"/>
</dbReference>
<dbReference type="Gene3D" id="3.30.60.30">
    <property type="match status" value="1"/>
</dbReference>
<dbReference type="SUPFAM" id="SSF100895">
    <property type="entry name" value="Kazal-type serine protease inhibitors"/>
    <property type="match status" value="1"/>
</dbReference>
<dbReference type="PROSITE" id="PS00484">
    <property type="entry name" value="THYROGLOBULIN_1_1"/>
    <property type="match status" value="2"/>
</dbReference>
<dbReference type="InterPro" id="IPR002350">
    <property type="entry name" value="Kazal_dom"/>
</dbReference>
<dbReference type="Pfam" id="PF10591">
    <property type="entry name" value="SPARC_Ca_bdg"/>
    <property type="match status" value="1"/>
</dbReference>
<evidence type="ECO:0000256" key="2">
    <source>
        <dbReference type="ARBA" id="ARBA00022525"/>
    </source>
</evidence>
<dbReference type="CDD" id="cd00191">
    <property type="entry name" value="TY"/>
    <property type="match status" value="2"/>
</dbReference>
<dbReference type="Pfam" id="PF07648">
    <property type="entry name" value="Kazal_2"/>
    <property type="match status" value="1"/>
</dbReference>
<dbReference type="InterPro" id="IPR036857">
    <property type="entry name" value="Thyroglobulin_1_sf"/>
</dbReference>
<evidence type="ECO:0000256" key="5">
    <source>
        <dbReference type="ARBA" id="ARBA00022837"/>
    </source>
</evidence>
<evidence type="ECO:0000259" key="12">
    <source>
        <dbReference type="PROSITE" id="PS51465"/>
    </source>
</evidence>
<dbReference type="SUPFAM" id="SSF57610">
    <property type="entry name" value="Thyroglobulin type-1 domain"/>
    <property type="match status" value="2"/>
</dbReference>
<comment type="caution">
    <text evidence="8">Lacks conserved residue(s) required for the propagation of feature annotation.</text>
</comment>
<dbReference type="Proteomes" id="UP001152798">
    <property type="component" value="Chromosome 1"/>
</dbReference>
<feature type="disulfide bond" evidence="8">
    <location>
        <begin position="114"/>
        <end position="134"/>
    </location>
</feature>
<keyword evidence="6 8" id="KW-1015">Disulfide bond</keyword>
<keyword evidence="7" id="KW-0325">Glycoprotein</keyword>
<evidence type="ECO:0000256" key="9">
    <source>
        <dbReference type="SAM" id="MobiDB-lite"/>
    </source>
</evidence>
<feature type="signal peptide" evidence="10">
    <location>
        <begin position="1"/>
        <end position="16"/>
    </location>
</feature>
<gene>
    <name evidence="13" type="ORF">NEZAVI_LOCUS3285</name>
</gene>
<dbReference type="GO" id="GO:0030198">
    <property type="term" value="P:extracellular matrix organization"/>
    <property type="evidence" value="ECO:0007669"/>
    <property type="project" value="TreeGrafter"/>
</dbReference>
<name>A0A9P0H2A4_NEZVI</name>
<dbReference type="PROSITE" id="PS51465">
    <property type="entry name" value="KAZAL_2"/>
    <property type="match status" value="1"/>
</dbReference>
<dbReference type="InterPro" id="IPR018247">
    <property type="entry name" value="EF_Hand_1_Ca_BS"/>
</dbReference>
<evidence type="ECO:0000259" key="11">
    <source>
        <dbReference type="PROSITE" id="PS51162"/>
    </source>
</evidence>
<dbReference type="SMART" id="SM00211">
    <property type="entry name" value="TY"/>
    <property type="match status" value="2"/>
</dbReference>
<protein>
    <recommendedName>
        <fullName evidence="15">SPARC-related modular calcium-binding protein 1</fullName>
    </recommendedName>
</protein>
<feature type="domain" description="Thyroglobulin type-1" evidence="11">
    <location>
        <begin position="72"/>
        <end position="134"/>
    </location>
</feature>
<dbReference type="PANTHER" id="PTHR12352">
    <property type="entry name" value="SECRETED MODULAR CALCIUM-BINDING PROTEIN"/>
    <property type="match status" value="1"/>
</dbReference>
<dbReference type="SMART" id="SM00280">
    <property type="entry name" value="KAZAL"/>
    <property type="match status" value="1"/>
</dbReference>
<accession>A0A9P0H2A4</accession>
<dbReference type="SUPFAM" id="SSF47473">
    <property type="entry name" value="EF-hand"/>
    <property type="match status" value="1"/>
</dbReference>
<evidence type="ECO:0000313" key="13">
    <source>
        <dbReference type="EMBL" id="CAH1392476.1"/>
    </source>
</evidence>
<feature type="region of interest" description="Disordered" evidence="9">
    <location>
        <begin position="363"/>
        <end position="385"/>
    </location>
</feature>
<evidence type="ECO:0000256" key="8">
    <source>
        <dbReference type="PROSITE-ProRule" id="PRU00500"/>
    </source>
</evidence>